<dbReference type="EMBL" id="JBBPBM010000036">
    <property type="protein sequence ID" value="KAK8529495.1"/>
    <property type="molecule type" value="Genomic_DNA"/>
</dbReference>
<proteinExistence type="predicted"/>
<dbReference type="InterPro" id="IPR006447">
    <property type="entry name" value="Myb_dom_plants"/>
</dbReference>
<feature type="domain" description="HTH myb-type" evidence="8">
    <location>
        <begin position="802"/>
        <end position="858"/>
    </location>
</feature>
<dbReference type="InterPro" id="IPR033337">
    <property type="entry name" value="TORTIFOLIA1/SINE1-2"/>
</dbReference>
<evidence type="ECO:0000256" key="2">
    <source>
        <dbReference type="ARBA" id="ARBA00023015"/>
    </source>
</evidence>
<evidence type="ECO:0000259" key="8">
    <source>
        <dbReference type="PROSITE" id="PS51294"/>
    </source>
</evidence>
<evidence type="ECO:0000256" key="4">
    <source>
        <dbReference type="ARBA" id="ARBA00023242"/>
    </source>
</evidence>
<dbReference type="Gene3D" id="1.25.10.10">
    <property type="entry name" value="Leucine-rich Repeat Variant"/>
    <property type="match status" value="1"/>
</dbReference>
<evidence type="ECO:0000256" key="3">
    <source>
        <dbReference type="ARBA" id="ARBA00023163"/>
    </source>
</evidence>
<dbReference type="SMART" id="SM00717">
    <property type="entry name" value="SANT"/>
    <property type="match status" value="1"/>
</dbReference>
<organism evidence="9 10">
    <name type="scientific">Hibiscus sabdariffa</name>
    <name type="common">roselle</name>
    <dbReference type="NCBI Taxonomy" id="183260"/>
    <lineage>
        <taxon>Eukaryota</taxon>
        <taxon>Viridiplantae</taxon>
        <taxon>Streptophyta</taxon>
        <taxon>Embryophyta</taxon>
        <taxon>Tracheophyta</taxon>
        <taxon>Spermatophyta</taxon>
        <taxon>Magnoliopsida</taxon>
        <taxon>eudicotyledons</taxon>
        <taxon>Gunneridae</taxon>
        <taxon>Pentapetalae</taxon>
        <taxon>rosids</taxon>
        <taxon>malvids</taxon>
        <taxon>Malvales</taxon>
        <taxon>Malvaceae</taxon>
        <taxon>Malvoideae</taxon>
        <taxon>Hibiscus</taxon>
    </lineage>
</organism>
<gene>
    <name evidence="9" type="ORF">V6N12_060275</name>
</gene>
<dbReference type="Pfam" id="PF00249">
    <property type="entry name" value="Myb_DNA-binding"/>
    <property type="match status" value="1"/>
</dbReference>
<dbReference type="NCBIfam" id="TIGR01557">
    <property type="entry name" value="myb_SHAQKYF"/>
    <property type="match status" value="1"/>
</dbReference>
<feature type="compositionally biased region" description="Low complexity" evidence="5">
    <location>
        <begin position="941"/>
        <end position="951"/>
    </location>
</feature>
<evidence type="ECO:0000256" key="5">
    <source>
        <dbReference type="SAM" id="MobiDB-lite"/>
    </source>
</evidence>
<dbReference type="CDD" id="cd00167">
    <property type="entry name" value="SANT"/>
    <property type="match status" value="1"/>
</dbReference>
<dbReference type="InterPro" id="IPR009057">
    <property type="entry name" value="Homeodomain-like_sf"/>
</dbReference>
<dbReference type="PROSITE" id="PS51293">
    <property type="entry name" value="SANT"/>
    <property type="match status" value="1"/>
</dbReference>
<feature type="domain" description="Myb-like" evidence="6">
    <location>
        <begin position="802"/>
        <end position="854"/>
    </location>
</feature>
<evidence type="ECO:0000259" key="6">
    <source>
        <dbReference type="PROSITE" id="PS50090"/>
    </source>
</evidence>
<dbReference type="InterPro" id="IPR001005">
    <property type="entry name" value="SANT/Myb"/>
</dbReference>
<feature type="compositionally biased region" description="Polar residues" evidence="5">
    <location>
        <begin position="956"/>
        <end position="967"/>
    </location>
</feature>
<comment type="caution">
    <text evidence="9">The sequence shown here is derived from an EMBL/GenBank/DDBJ whole genome shotgun (WGS) entry which is preliminary data.</text>
</comment>
<dbReference type="PROSITE" id="PS51294">
    <property type="entry name" value="HTH_MYB"/>
    <property type="match status" value="1"/>
</dbReference>
<feature type="region of interest" description="Disordered" evidence="5">
    <location>
        <begin position="326"/>
        <end position="370"/>
    </location>
</feature>
<evidence type="ECO:0000313" key="10">
    <source>
        <dbReference type="Proteomes" id="UP001472677"/>
    </source>
</evidence>
<dbReference type="InterPro" id="IPR017930">
    <property type="entry name" value="Myb_dom"/>
</dbReference>
<dbReference type="InterPro" id="IPR057600">
    <property type="entry name" value="TORTIFOLIA1/SINE1-2_N"/>
</dbReference>
<feature type="compositionally biased region" description="Low complexity" evidence="5">
    <location>
        <begin position="337"/>
        <end position="347"/>
    </location>
</feature>
<reference evidence="9 10" key="1">
    <citation type="journal article" date="2024" name="G3 (Bethesda)">
        <title>Genome assembly of Hibiscus sabdariffa L. provides insights into metabolisms of medicinal natural products.</title>
        <authorList>
            <person name="Kim T."/>
        </authorList>
    </citation>
    <scope>NUCLEOTIDE SEQUENCE [LARGE SCALE GENOMIC DNA]</scope>
    <source>
        <strain evidence="9">TK-2024</strain>
        <tissue evidence="9">Old leaves</tissue>
    </source>
</reference>
<feature type="region of interest" description="Disordered" evidence="5">
    <location>
        <begin position="561"/>
        <end position="582"/>
    </location>
</feature>
<dbReference type="Pfam" id="PF24714">
    <property type="entry name" value="TOR1L1_N"/>
    <property type="match status" value="1"/>
</dbReference>
<feature type="region of interest" description="Disordered" evidence="5">
    <location>
        <begin position="897"/>
        <end position="976"/>
    </location>
</feature>
<protein>
    <submittedName>
        <fullName evidence="9">Uncharacterized protein</fullName>
    </submittedName>
</protein>
<dbReference type="SUPFAM" id="SSF46689">
    <property type="entry name" value="Homeodomain-like"/>
    <property type="match status" value="1"/>
</dbReference>
<keyword evidence="2" id="KW-0805">Transcription regulation</keyword>
<feature type="compositionally biased region" description="Polar residues" evidence="5">
    <location>
        <begin position="355"/>
        <end position="366"/>
    </location>
</feature>
<dbReference type="InterPro" id="IPR011989">
    <property type="entry name" value="ARM-like"/>
</dbReference>
<name>A0ABR2D5P7_9ROSI</name>
<keyword evidence="10" id="KW-1185">Reference proteome</keyword>
<sequence length="976" mass="105797">MSFKNRSPPSPQPQLHDLKQRVFTCLNKLADRDTLALASAELESIARNLTADSITPFLNCLHNTDSSAKSPVRRQCVILLALMSHSHGNVLSPHLSKMISTLARRLRDPDSAVRSACVEATTAMSSQITKPPFSVLSKPLIEMLVVEQDVNSQIGAAMCLSAAIEAAPDPETEQLKKVLPKLGKLVRTESFKAKAAVFGVIGSVASVGGAGSKGILDWLVPCAVESLSNEDWGTRKAAAEALGKVAMAEKELAAEYKAACVTALENKRFDKVKIVRETMNRSLDLWKDVSGVCEEASTPPQSDSSTIDNGSVGCFPSVAKSINDVGFRTPQSKKVVPTSRSPPSDSSTAKKETPLKTNNRNGNTSVYGKLDRSKSSNWKIEISEPESMFSEASGDDNVKKSVPFVKVQDEKVKKFGGLRSGSRVLPLHDDEENIDVGDKNAFLDVDENPKDMEDLSLIREQLAQIEDQQSNLLNLLQKFIGSSQSGINSLETRVSGLEMVLDEISYDLAISSGRIPNTDSPDNTCCKLPGTEFLSPKFWRKSEGRFSTSRISASERRLSLNAVHNTPDKDYGSESYNPSSSERYQVQGRSGLVMNSVADAGSDTRENSGFSNRVSKNSIHNAERFLVGNASALDGTSPPPVALPLALRYIKDGLSDHGTGNGMVKSLLHAAGESCSASNAILAVIRGYKRSLDVATISQLGKTKFFSVLMLAWGEKMMPYSCSQSGNNGHNSETSGKVAAGGGNSIMLFGVRVTEGSFRKSVSMNNLYQFDDEEQQPPDYSNADDAAGYASDDVVHASGRNRQRKRGVPWTEEEHKLFLVGLKKVGKGDWRGISRQFVKTRTPTQVASHAQKYFLRQNNQNRRRRRSSLFDITTHSFMNSTILEEAEVIGQENVSLPPLPVTQTPPNLIRPARPPSSKMAGLNLNHKTQDDPLPALTLKLSTPSSDDPSTTAAEARSSTFQAMSSGDSNGGMISVA</sequence>
<accession>A0ABR2D5P7</accession>
<dbReference type="PANTHER" id="PTHR31355">
    <property type="entry name" value="MICROTUBULE-ASSOCIATED PROTEIN TORTIFOLIA1"/>
    <property type="match status" value="1"/>
</dbReference>
<keyword evidence="3" id="KW-0804">Transcription</keyword>
<evidence type="ECO:0000259" key="7">
    <source>
        <dbReference type="PROSITE" id="PS51293"/>
    </source>
</evidence>
<evidence type="ECO:0000313" key="9">
    <source>
        <dbReference type="EMBL" id="KAK8529495.1"/>
    </source>
</evidence>
<dbReference type="Gene3D" id="1.10.10.60">
    <property type="entry name" value="Homeodomain-like"/>
    <property type="match status" value="1"/>
</dbReference>
<dbReference type="PROSITE" id="PS50090">
    <property type="entry name" value="MYB_LIKE"/>
    <property type="match status" value="1"/>
</dbReference>
<dbReference type="SUPFAM" id="SSF48371">
    <property type="entry name" value="ARM repeat"/>
    <property type="match status" value="1"/>
</dbReference>
<keyword evidence="4" id="KW-0539">Nucleus</keyword>
<dbReference type="PANTHER" id="PTHR31355:SF32">
    <property type="entry name" value="TORTIFOLIA1-LIKE PROTEIN 4"/>
    <property type="match status" value="1"/>
</dbReference>
<dbReference type="InterPro" id="IPR017884">
    <property type="entry name" value="SANT_dom"/>
</dbReference>
<comment type="subcellular location">
    <subcellularLocation>
        <location evidence="1">Nucleus</location>
    </subcellularLocation>
</comment>
<evidence type="ECO:0000256" key="1">
    <source>
        <dbReference type="ARBA" id="ARBA00004123"/>
    </source>
</evidence>
<feature type="domain" description="SANT" evidence="7">
    <location>
        <begin position="805"/>
        <end position="858"/>
    </location>
</feature>
<dbReference type="Proteomes" id="UP001472677">
    <property type="component" value="Unassembled WGS sequence"/>
</dbReference>
<dbReference type="InterPro" id="IPR016024">
    <property type="entry name" value="ARM-type_fold"/>
</dbReference>